<evidence type="ECO:0000313" key="1">
    <source>
        <dbReference type="EMBL" id="JAH49061.1"/>
    </source>
</evidence>
<name>A0A0E9T5W0_ANGAN</name>
<organism evidence="1">
    <name type="scientific">Anguilla anguilla</name>
    <name type="common">European freshwater eel</name>
    <name type="synonym">Muraena anguilla</name>
    <dbReference type="NCBI Taxonomy" id="7936"/>
    <lineage>
        <taxon>Eukaryota</taxon>
        <taxon>Metazoa</taxon>
        <taxon>Chordata</taxon>
        <taxon>Craniata</taxon>
        <taxon>Vertebrata</taxon>
        <taxon>Euteleostomi</taxon>
        <taxon>Actinopterygii</taxon>
        <taxon>Neopterygii</taxon>
        <taxon>Teleostei</taxon>
        <taxon>Anguilliformes</taxon>
        <taxon>Anguillidae</taxon>
        <taxon>Anguilla</taxon>
    </lineage>
</organism>
<proteinExistence type="predicted"/>
<sequence>MLCDTVSRKPHTLPQFISVVVARGNGNVPKFEAQLRLTVLPFRILPEIFAPIAPHASLLPYPGVCQYVSASLMK</sequence>
<dbReference type="AlphaFoldDB" id="A0A0E9T5W0"/>
<dbReference type="EMBL" id="GBXM01059516">
    <property type="protein sequence ID" value="JAH49061.1"/>
    <property type="molecule type" value="Transcribed_RNA"/>
</dbReference>
<reference evidence="1" key="2">
    <citation type="journal article" date="2015" name="Fish Shellfish Immunol.">
        <title>Early steps in the European eel (Anguilla anguilla)-Vibrio vulnificus interaction in the gills: Role of the RtxA13 toxin.</title>
        <authorList>
            <person name="Callol A."/>
            <person name="Pajuelo D."/>
            <person name="Ebbesson L."/>
            <person name="Teles M."/>
            <person name="MacKenzie S."/>
            <person name="Amaro C."/>
        </authorList>
    </citation>
    <scope>NUCLEOTIDE SEQUENCE</scope>
</reference>
<protein>
    <submittedName>
        <fullName evidence="1">Uncharacterized protein</fullName>
    </submittedName>
</protein>
<reference evidence="1" key="1">
    <citation type="submission" date="2014-11" db="EMBL/GenBank/DDBJ databases">
        <authorList>
            <person name="Amaro Gonzalez C."/>
        </authorList>
    </citation>
    <scope>NUCLEOTIDE SEQUENCE</scope>
</reference>
<accession>A0A0E9T5W0</accession>